<dbReference type="InterPro" id="IPR021952">
    <property type="entry name" value="Flpp3-like"/>
</dbReference>
<evidence type="ECO:0000313" key="2">
    <source>
        <dbReference type="EMBL" id="AIT10044.1"/>
    </source>
</evidence>
<feature type="signal peptide" evidence="1">
    <location>
        <begin position="1"/>
        <end position="24"/>
    </location>
</feature>
<proteinExistence type="predicted"/>
<keyword evidence="1" id="KW-0732">Signal</keyword>
<evidence type="ECO:0000313" key="3">
    <source>
        <dbReference type="Proteomes" id="UP000029672"/>
    </source>
</evidence>
<organism evidence="2 3">
    <name type="scientific">Candidatus Francisella endociliophora</name>
    <dbReference type="NCBI Taxonomy" id="653937"/>
    <lineage>
        <taxon>Bacteria</taxon>
        <taxon>Pseudomonadati</taxon>
        <taxon>Pseudomonadota</taxon>
        <taxon>Gammaproteobacteria</taxon>
        <taxon>Thiotrichales</taxon>
        <taxon>Francisellaceae</taxon>
        <taxon>Francisella</taxon>
    </lineage>
</organism>
<dbReference type="PROSITE" id="PS51257">
    <property type="entry name" value="PROKAR_LIPOPROTEIN"/>
    <property type="match status" value="1"/>
</dbReference>
<keyword evidence="3" id="KW-1185">Reference proteome</keyword>
<dbReference type="KEGG" id="frf:LO80_08710"/>
<feature type="chain" id="PRO_5001934380" description="DUF3568 domain-containing protein" evidence="1">
    <location>
        <begin position="25"/>
        <end position="140"/>
    </location>
</feature>
<name>A0A097ER64_9GAMM</name>
<dbReference type="OrthoDB" id="5604580at2"/>
<dbReference type="EMBL" id="CP009574">
    <property type="protein sequence ID" value="AIT10044.1"/>
    <property type="molecule type" value="Genomic_DNA"/>
</dbReference>
<evidence type="ECO:0000256" key="1">
    <source>
        <dbReference type="SAM" id="SignalP"/>
    </source>
</evidence>
<dbReference type="AlphaFoldDB" id="A0A097ER64"/>
<sequence>MELLKRKFYAVFLVIMLATISSCAMFGNDTGTSYENGYYSTTMKHSYNEVYDATIEAIKTGETYDSSGSTYDIKLNKKTDEAAVIEAFSNRDRSDYLEVVIKPESDKLTRLSIKYGSQGNSIRSSALEDIIDGNIKYGNL</sequence>
<protein>
    <recommendedName>
        <fullName evidence="4">DUF3568 domain-containing protein</fullName>
    </recommendedName>
</protein>
<reference evidence="2 3" key="1">
    <citation type="submission" date="2014-10" db="EMBL/GenBank/DDBJ databases">
        <title>Whole genome sequence of Francisella endociliophora strain FSC1006, isolated from a laboratory culture of the marine ciliate Euplotes raikovi.</title>
        <authorList>
            <person name="Granberg M."/>
            <person name="Backman S."/>
            <person name="Lundmark E."/>
            <person name="Nilsson E."/>
            <person name="Karlsson E."/>
            <person name="Thelaus J."/>
            <person name="Ohrman C."/>
            <person name="Larkeryd A."/>
            <person name="Stenberg P."/>
        </authorList>
    </citation>
    <scope>NUCLEOTIDE SEQUENCE [LARGE SCALE GENOMIC DNA]</scope>
    <source>
        <strain evidence="2 3">FSC1006</strain>
    </source>
</reference>
<dbReference type="Proteomes" id="UP000029672">
    <property type="component" value="Chromosome"/>
</dbReference>
<evidence type="ECO:0008006" key="4">
    <source>
        <dbReference type="Google" id="ProtNLM"/>
    </source>
</evidence>
<dbReference type="Pfam" id="PF12092">
    <property type="entry name" value="DUF3568"/>
    <property type="match status" value="1"/>
</dbReference>
<gene>
    <name evidence="2" type="ORF">LO80_08710</name>
</gene>
<dbReference type="HOGENOM" id="CLU_1832233_0_0_6"/>
<accession>A0A097ER64</accession>
<dbReference type="RefSeq" id="WP_040010419.1">
    <property type="nucleotide sequence ID" value="NZ_CP009574.1"/>
</dbReference>